<feature type="domain" description="HTH cro/C1-type" evidence="1">
    <location>
        <begin position="60"/>
        <end position="115"/>
    </location>
</feature>
<dbReference type="SMART" id="SM00530">
    <property type="entry name" value="HTH_XRE"/>
    <property type="match status" value="1"/>
</dbReference>
<dbReference type="OrthoDB" id="4523834at2"/>
<dbReference type="SUPFAM" id="SSF47413">
    <property type="entry name" value="lambda repressor-like DNA-binding domains"/>
    <property type="match status" value="1"/>
</dbReference>
<dbReference type="Pfam" id="PF01381">
    <property type="entry name" value="HTH_3"/>
    <property type="match status" value="1"/>
</dbReference>
<proteinExistence type="predicted"/>
<evidence type="ECO:0000259" key="1">
    <source>
        <dbReference type="PROSITE" id="PS50943"/>
    </source>
</evidence>
<sequence length="487" mass="52619">MGAGGRSCHICRATVPAGIAGPRCATCSRVAGFKQLLPIAFFDAPAIRNALAAHDFRTVFIAIRDHTGLSQTDLGALVDLSQSRVSAVIRGERQLISATLIAKISQSFGIPARLLGFYSDSPGSLTSSSIAEVAEARPREVKNAHSVAWDYPDEEDDMKRRQLLVGGTAVGLTALTLPLPARVSLFDAQRLADRVEGYVTTEQTVGGGELAKAARDELKMAMQILETCDIESAAVSTFTSAVGNMAVTAGWLFYDANNQDEATAGYRDAMALANFVGDDELAAHTCLNSALQTIILARRGSAHPQVALRLTQRAADLTRRQPAGRVHALIAAREALSYACLGDRSGFERAIATAWREMDRAYAHEPIDRCPDWLKFMCHNEVRYHEASGAMHLGDSTRSAQLFEQVAAEHAAQRNAATYRAWFATSLAALGDVDTAVKEADDVLARIATAKISSSRTLRVLEPVRAAASKPHHLEFQQRYDRLSSLV</sequence>
<dbReference type="GO" id="GO:0003677">
    <property type="term" value="F:DNA binding"/>
    <property type="evidence" value="ECO:0007669"/>
    <property type="project" value="InterPro"/>
</dbReference>
<dbReference type="PROSITE" id="PS50943">
    <property type="entry name" value="HTH_CROC1"/>
    <property type="match status" value="1"/>
</dbReference>
<gene>
    <name evidence="2" type="ORF">DFR70_12749</name>
</gene>
<comment type="caution">
    <text evidence="2">The sequence shown here is derived from an EMBL/GenBank/DDBJ whole genome shotgun (WGS) entry which is preliminary data.</text>
</comment>
<dbReference type="Proteomes" id="UP000247569">
    <property type="component" value="Unassembled WGS sequence"/>
</dbReference>
<dbReference type="CDD" id="cd00093">
    <property type="entry name" value="HTH_XRE"/>
    <property type="match status" value="1"/>
</dbReference>
<evidence type="ECO:0000313" key="2">
    <source>
        <dbReference type="EMBL" id="PXX53438.1"/>
    </source>
</evidence>
<organism evidence="2 3">
    <name type="scientific">Nocardia tenerifensis</name>
    <dbReference type="NCBI Taxonomy" id="228006"/>
    <lineage>
        <taxon>Bacteria</taxon>
        <taxon>Bacillati</taxon>
        <taxon>Actinomycetota</taxon>
        <taxon>Actinomycetes</taxon>
        <taxon>Mycobacteriales</taxon>
        <taxon>Nocardiaceae</taxon>
        <taxon>Nocardia</taxon>
    </lineage>
</organism>
<evidence type="ECO:0000313" key="3">
    <source>
        <dbReference type="Proteomes" id="UP000247569"/>
    </source>
</evidence>
<accession>A0A318JSL5</accession>
<reference evidence="2 3" key="1">
    <citation type="submission" date="2018-05" db="EMBL/GenBank/DDBJ databases">
        <title>Genomic Encyclopedia of Type Strains, Phase IV (KMG-IV): sequencing the most valuable type-strain genomes for metagenomic binning, comparative biology and taxonomic classification.</title>
        <authorList>
            <person name="Goeker M."/>
        </authorList>
    </citation>
    <scope>NUCLEOTIDE SEQUENCE [LARGE SCALE GENOMIC DNA]</scope>
    <source>
        <strain evidence="2 3">DSM 44704</strain>
    </source>
</reference>
<dbReference type="AlphaFoldDB" id="A0A318JSL5"/>
<protein>
    <submittedName>
        <fullName evidence="2">Transcriptional regulator with XRE-family HTH domain</fullName>
    </submittedName>
</protein>
<dbReference type="EMBL" id="QJKF01000027">
    <property type="protein sequence ID" value="PXX53438.1"/>
    <property type="molecule type" value="Genomic_DNA"/>
</dbReference>
<dbReference type="InterPro" id="IPR010982">
    <property type="entry name" value="Lambda_DNA-bd_dom_sf"/>
</dbReference>
<keyword evidence="3" id="KW-1185">Reference proteome</keyword>
<dbReference type="InterPro" id="IPR001387">
    <property type="entry name" value="Cro/C1-type_HTH"/>
</dbReference>
<dbReference type="Gene3D" id="1.10.260.40">
    <property type="entry name" value="lambda repressor-like DNA-binding domains"/>
    <property type="match status" value="1"/>
</dbReference>
<name>A0A318JSL5_9NOCA</name>